<accession>A0A2N1NMN4</accession>
<reference evidence="1 2" key="1">
    <citation type="submission" date="2016-04" db="EMBL/GenBank/DDBJ databases">
        <title>Genome analyses suggest a sexual origin of heterokaryosis in a supposedly ancient asexual fungus.</title>
        <authorList>
            <person name="Ropars J."/>
            <person name="Sedzielewska K."/>
            <person name="Noel J."/>
            <person name="Charron P."/>
            <person name="Farinelli L."/>
            <person name="Marton T."/>
            <person name="Kruger M."/>
            <person name="Pelin A."/>
            <person name="Brachmann A."/>
            <person name="Corradi N."/>
        </authorList>
    </citation>
    <scope>NUCLEOTIDE SEQUENCE [LARGE SCALE GENOMIC DNA]</scope>
    <source>
        <strain evidence="1 2">C2</strain>
    </source>
</reference>
<organism evidence="1 2">
    <name type="scientific">Rhizophagus irregularis</name>
    <dbReference type="NCBI Taxonomy" id="588596"/>
    <lineage>
        <taxon>Eukaryota</taxon>
        <taxon>Fungi</taxon>
        <taxon>Fungi incertae sedis</taxon>
        <taxon>Mucoromycota</taxon>
        <taxon>Glomeromycotina</taxon>
        <taxon>Glomeromycetes</taxon>
        <taxon>Glomerales</taxon>
        <taxon>Glomeraceae</taxon>
        <taxon>Rhizophagus</taxon>
    </lineage>
</organism>
<evidence type="ECO:0008006" key="3">
    <source>
        <dbReference type="Google" id="ProtNLM"/>
    </source>
</evidence>
<protein>
    <recommendedName>
        <fullName evidence="3">RNase H type-1 domain-containing protein</fullName>
    </recommendedName>
</protein>
<evidence type="ECO:0000313" key="1">
    <source>
        <dbReference type="EMBL" id="PKK75205.1"/>
    </source>
</evidence>
<comment type="caution">
    <text evidence="1">The sequence shown here is derived from an EMBL/GenBank/DDBJ whole genome shotgun (WGS) entry which is preliminary data.</text>
</comment>
<proteinExistence type="predicted"/>
<gene>
    <name evidence="1" type="ORF">RhiirC2_773877</name>
</gene>
<dbReference type="Proteomes" id="UP000233469">
    <property type="component" value="Unassembled WGS sequence"/>
</dbReference>
<dbReference type="InterPro" id="IPR012337">
    <property type="entry name" value="RNaseH-like_sf"/>
</dbReference>
<name>A0A2N1NMN4_9GLOM</name>
<dbReference type="SUPFAM" id="SSF53098">
    <property type="entry name" value="Ribonuclease H-like"/>
    <property type="match status" value="1"/>
</dbReference>
<sequence>MFKISDIQLPSSTAIDSDGFILESHYNTIPSLFPSALRSEIFALLHGLDSLSQYSKITSSARAIISQKNLEVTLIKVPAHADDSLNNHVDDLAKAAHTDSCLSSISPAFLAPCILQFNSLPVDMNIRKFIGDIFDAKSLLTLALLPRFNLNSSISVIDWACTKFCLKNKQLQSSHRKGRSEFCAFRIKILLDMLPTLTTLQRRKPHIYDPSWLCPQTYFSSSTIYSIFDTPLYDFHFDLYVQIWLCRSVFFHHWESAQGITNKMKSSISGPSPTSHPFLQISPVTLTPSLATASLDSWISWVSSSISSGGSWISHLDFWRRLTVQPLLRFSFW</sequence>
<dbReference type="EMBL" id="LLXL01000258">
    <property type="protein sequence ID" value="PKK75205.1"/>
    <property type="molecule type" value="Genomic_DNA"/>
</dbReference>
<dbReference type="VEuPathDB" id="FungiDB:RhiirFUN_018909"/>
<reference evidence="1 2" key="2">
    <citation type="submission" date="2017-10" db="EMBL/GenBank/DDBJ databases">
        <title>Extensive intraspecific genome diversity in a model arbuscular mycorrhizal fungus.</title>
        <authorList>
            <person name="Chen E.C.H."/>
            <person name="Morin E."/>
            <person name="Baudet D."/>
            <person name="Noel J."/>
            <person name="Ndikumana S."/>
            <person name="Charron P."/>
            <person name="St-Onge C."/>
            <person name="Giorgi J."/>
            <person name="Grigoriev I.V."/>
            <person name="Roux C."/>
            <person name="Martin F.M."/>
            <person name="Corradi N."/>
        </authorList>
    </citation>
    <scope>NUCLEOTIDE SEQUENCE [LARGE SCALE GENOMIC DNA]</scope>
    <source>
        <strain evidence="1 2">C2</strain>
    </source>
</reference>
<evidence type="ECO:0000313" key="2">
    <source>
        <dbReference type="Proteomes" id="UP000233469"/>
    </source>
</evidence>
<dbReference type="VEuPathDB" id="FungiDB:RhiirA1_511383"/>
<dbReference type="AlphaFoldDB" id="A0A2N1NMN4"/>